<dbReference type="Proteomes" id="UP001189429">
    <property type="component" value="Unassembled WGS sequence"/>
</dbReference>
<feature type="region of interest" description="Disordered" evidence="1">
    <location>
        <begin position="221"/>
        <end position="436"/>
    </location>
</feature>
<keyword evidence="3" id="KW-1185">Reference proteome</keyword>
<evidence type="ECO:0000313" key="3">
    <source>
        <dbReference type="Proteomes" id="UP001189429"/>
    </source>
</evidence>
<feature type="compositionally biased region" description="Low complexity" evidence="1">
    <location>
        <begin position="345"/>
        <end position="400"/>
    </location>
</feature>
<protein>
    <submittedName>
        <fullName evidence="2">Uncharacterized protein</fullName>
    </submittedName>
</protein>
<feature type="compositionally biased region" description="Low complexity" evidence="1">
    <location>
        <begin position="274"/>
        <end position="323"/>
    </location>
</feature>
<dbReference type="EMBL" id="CAUYUJ010017932">
    <property type="protein sequence ID" value="CAK0879230.1"/>
    <property type="molecule type" value="Genomic_DNA"/>
</dbReference>
<feature type="compositionally biased region" description="Basic residues" evidence="1">
    <location>
        <begin position="405"/>
        <end position="416"/>
    </location>
</feature>
<proteinExistence type="predicted"/>
<accession>A0ABN9VZT7</accession>
<reference evidence="2" key="1">
    <citation type="submission" date="2023-10" db="EMBL/GenBank/DDBJ databases">
        <authorList>
            <person name="Chen Y."/>
            <person name="Shah S."/>
            <person name="Dougan E. K."/>
            <person name="Thang M."/>
            <person name="Chan C."/>
        </authorList>
    </citation>
    <scope>NUCLEOTIDE SEQUENCE [LARGE SCALE GENOMIC DNA]</scope>
</reference>
<comment type="caution">
    <text evidence="2">The sequence shown here is derived from an EMBL/GenBank/DDBJ whole genome shotgun (WGS) entry which is preliminary data.</text>
</comment>
<sequence>MLHIVGTRGPRQKQRLWRHLHADRVIWAVCSLPRPRRRPPTSLRTHRLPGARAAAALWVRISRQGQQPSLGNNPGDPLAEAIGGQGAMQNIAGKRGQKQKQRLSQHPPPARVIWAVCSLPQPGRGPAAPFAWIPRRCILVDPWRRPLGMALLNLMWSLRAGAALTRLTPRLRPGAKMAKLPRTSQGRRPRWTRSQNAWFAAALCLSTTNAMLVVGRATWRGRPQRMPRSEAATTRLPGASATAIPTTPTLAGSIISRTSRKRGRNPTTQLHAGSSTSTTTTPMPAASSTSTTTTPMPAASSTSTTTTPMPAASSTSTTTTPMPVASIISRTSRKRGRNPTTQMHAGSSTSTTTTPMPAASSTSTTTTPMPAASSTSTTTTPMPAASSTSTTTTPMPAGSSISITRTRRRTPGRRATNRTPSPSGTAIRSAIGRRWR</sequence>
<evidence type="ECO:0000313" key="2">
    <source>
        <dbReference type="EMBL" id="CAK0879230.1"/>
    </source>
</evidence>
<gene>
    <name evidence="2" type="ORF">PCOR1329_LOCUS62706</name>
</gene>
<name>A0ABN9VZT7_9DINO</name>
<organism evidence="2 3">
    <name type="scientific">Prorocentrum cordatum</name>
    <dbReference type="NCBI Taxonomy" id="2364126"/>
    <lineage>
        <taxon>Eukaryota</taxon>
        <taxon>Sar</taxon>
        <taxon>Alveolata</taxon>
        <taxon>Dinophyceae</taxon>
        <taxon>Prorocentrales</taxon>
        <taxon>Prorocentraceae</taxon>
        <taxon>Prorocentrum</taxon>
    </lineage>
</organism>
<evidence type="ECO:0000256" key="1">
    <source>
        <dbReference type="SAM" id="MobiDB-lite"/>
    </source>
</evidence>